<dbReference type="SMART" id="SM00233">
    <property type="entry name" value="PH"/>
    <property type="match status" value="1"/>
</dbReference>
<reference evidence="5" key="1">
    <citation type="journal article" date="2013" name="Genome Announc.">
        <title>Draft genome sequence of the grapevine dieback fungus Eutypa lata UCR-EL1.</title>
        <authorList>
            <person name="Blanco-Ulate B."/>
            <person name="Rolshausen P.E."/>
            <person name="Cantu D."/>
        </authorList>
    </citation>
    <scope>NUCLEOTIDE SEQUENCE [LARGE SCALE GENOMIC DNA]</scope>
    <source>
        <strain evidence="5">UCR-EL1</strain>
    </source>
</reference>
<feature type="region of interest" description="Disordered" evidence="2">
    <location>
        <begin position="580"/>
        <end position="656"/>
    </location>
</feature>
<gene>
    <name evidence="4" type="ORF">UCREL1_1943</name>
</gene>
<feature type="region of interest" description="Disordered" evidence="2">
    <location>
        <begin position="430"/>
        <end position="568"/>
    </location>
</feature>
<evidence type="ECO:0000256" key="2">
    <source>
        <dbReference type="SAM" id="MobiDB-lite"/>
    </source>
</evidence>
<dbReference type="OMA" id="IRMEDEF"/>
<evidence type="ECO:0000256" key="1">
    <source>
        <dbReference type="SAM" id="Coils"/>
    </source>
</evidence>
<dbReference type="InterPro" id="IPR011993">
    <property type="entry name" value="PH-like_dom_sf"/>
</dbReference>
<feature type="compositionally biased region" description="Basic and acidic residues" evidence="2">
    <location>
        <begin position="552"/>
        <end position="561"/>
    </location>
</feature>
<proteinExistence type="predicted"/>
<dbReference type="KEGG" id="ela:UCREL1_1943"/>
<protein>
    <submittedName>
        <fullName evidence="4">Putative guanyl-nucleotide exchange factor protein</fullName>
    </submittedName>
</protein>
<feature type="compositionally biased region" description="Polar residues" evidence="2">
    <location>
        <begin position="439"/>
        <end position="464"/>
    </location>
</feature>
<evidence type="ECO:0000259" key="3">
    <source>
        <dbReference type="PROSITE" id="PS50003"/>
    </source>
</evidence>
<feature type="compositionally biased region" description="Polar residues" evidence="2">
    <location>
        <begin position="475"/>
        <end position="501"/>
    </location>
</feature>
<dbReference type="EMBL" id="KB705726">
    <property type="protein sequence ID" value="EMR71014.1"/>
    <property type="molecule type" value="Genomic_DNA"/>
</dbReference>
<evidence type="ECO:0000313" key="4">
    <source>
        <dbReference type="EMBL" id="EMR71014.1"/>
    </source>
</evidence>
<dbReference type="InterPro" id="IPR001849">
    <property type="entry name" value="PH_domain"/>
</dbReference>
<dbReference type="AlphaFoldDB" id="M7SWP4"/>
<dbReference type="SUPFAM" id="SSF50729">
    <property type="entry name" value="PH domain-like"/>
    <property type="match status" value="1"/>
</dbReference>
<feature type="compositionally biased region" description="Basic and acidic residues" evidence="2">
    <location>
        <begin position="582"/>
        <end position="591"/>
    </location>
</feature>
<sequence length="859" mass="95894">MQKADYLRNTGGEGIFDDILECFYDNISYTPFIHVEDDLSVNSDRFGKSKKPIFPNGTPESMRRSKEPLDPYTLIIDGKLDLLRPPLKDQIPLEEHYNYIGTAKELNLKELQRTFFKTGVLQIVSARSRPDAFMTEKTANNPEEAHPGIVDIKVTKVGILWRKDTKKKKTRSPWQEWGAILTGAQLYFFRNTTWIKNLMHQYETHIKSGHDGIPLIFNPPLENFKPDGLMSTDGAVALFDTSYKKHKSSFVYIKHGGLEEVLLAQNDDERNDWLAKLNYAAAFRTSGVRMRGVVGGNYEGQNRRAIRRLDNGEATQLVQTPNGEVSINRGRIDPKMAREILVARREVIRQKITEADDKLQAAQKHLDSQLRNARHLLVLAPIQDKTREQVRGSAAKVIAQLKWSRSELWRLKCHRDILIMDLDEDKKVNGDLGEEETESTVAAENTSIVPETTNSSTHQPSHPSLRSPAVIPASEPQNPVDTDSPVTEDFQTPPTSATDLTFNGLLSKDNLSQGLDRNSHRKVSVSSATSSNPTSMASPSRIITTPSTTQDRNAHEGRHADEPEEDAGERHVLEQAGLLDLELPHPADRRPSSAKGQEGTPERHKRTSLSGAEKERLERNKVRRSLQRTLRDGAGHLSHHRSRRGKDSASSATMSDDVAREDVLARGTGSFIVHGKKASIVDFGDGLQQMSPDERIRQRKQSQQTDEPGILLPTQIDEDGQSDMEERGRRGSAASGSTATARSFRELHRKYSTSRARAAAMGGLTVPSDDDSDAAVSFSDGRRSPLPPLDDEDEEGPSAGVERRHTQFYTPPRPRSPATVAEEAEEEASVLDERIEEEEDDEKNEIERLPSPAVQTVSA</sequence>
<dbReference type="eggNOG" id="KOG0929">
    <property type="taxonomic scope" value="Eukaryota"/>
</dbReference>
<dbReference type="STRING" id="1287681.M7SWP4"/>
<feature type="domain" description="PH" evidence="3">
    <location>
        <begin position="153"/>
        <end position="282"/>
    </location>
</feature>
<feature type="compositionally biased region" description="Low complexity" evidence="2">
    <location>
        <begin position="524"/>
        <end position="549"/>
    </location>
</feature>
<accession>M7SWP4</accession>
<keyword evidence="5" id="KW-1185">Reference proteome</keyword>
<feature type="coiled-coil region" evidence="1">
    <location>
        <begin position="345"/>
        <end position="372"/>
    </location>
</feature>
<dbReference type="HOGENOM" id="CLU_008289_0_0_1"/>
<organism evidence="4 5">
    <name type="scientific">Eutypa lata (strain UCR-EL1)</name>
    <name type="common">Grapevine dieback disease fungus</name>
    <name type="synonym">Eutypa armeniacae</name>
    <dbReference type="NCBI Taxonomy" id="1287681"/>
    <lineage>
        <taxon>Eukaryota</taxon>
        <taxon>Fungi</taxon>
        <taxon>Dikarya</taxon>
        <taxon>Ascomycota</taxon>
        <taxon>Pezizomycotina</taxon>
        <taxon>Sordariomycetes</taxon>
        <taxon>Xylariomycetidae</taxon>
        <taxon>Xylariales</taxon>
        <taxon>Diatrypaceae</taxon>
        <taxon>Eutypa</taxon>
    </lineage>
</organism>
<keyword evidence="1" id="KW-0175">Coiled coil</keyword>
<feature type="compositionally biased region" description="Low complexity" evidence="2">
    <location>
        <begin position="731"/>
        <end position="742"/>
    </location>
</feature>
<evidence type="ECO:0000313" key="5">
    <source>
        <dbReference type="Proteomes" id="UP000012174"/>
    </source>
</evidence>
<dbReference type="Proteomes" id="UP000012174">
    <property type="component" value="Unassembled WGS sequence"/>
</dbReference>
<dbReference type="PROSITE" id="PS50003">
    <property type="entry name" value="PH_DOMAIN"/>
    <property type="match status" value="1"/>
</dbReference>
<feature type="region of interest" description="Disordered" evidence="2">
    <location>
        <begin position="675"/>
        <end position="859"/>
    </location>
</feature>
<dbReference type="Gene3D" id="2.30.29.30">
    <property type="entry name" value="Pleckstrin-homology domain (PH domain)/Phosphotyrosine-binding domain (PTB)"/>
    <property type="match status" value="1"/>
</dbReference>
<name>M7SWP4_EUTLA</name>
<dbReference type="OrthoDB" id="430364at2759"/>
<feature type="compositionally biased region" description="Acidic residues" evidence="2">
    <location>
        <begin position="822"/>
        <end position="844"/>
    </location>
</feature>